<evidence type="ECO:0000256" key="4">
    <source>
        <dbReference type="SAM" id="MobiDB-lite"/>
    </source>
</evidence>
<dbReference type="GO" id="GO:0005634">
    <property type="term" value="C:nucleus"/>
    <property type="evidence" value="ECO:0007669"/>
    <property type="project" value="UniProtKB-SubCell"/>
</dbReference>
<accession>A0A7S4JL48</accession>
<dbReference type="CDD" id="cd11660">
    <property type="entry name" value="SANT_TRF"/>
    <property type="match status" value="1"/>
</dbReference>
<dbReference type="AlphaFoldDB" id="A0A7S4JL48"/>
<protein>
    <recommendedName>
        <fullName evidence="6">Myb-like domain-containing protein</fullName>
    </recommendedName>
</protein>
<dbReference type="PANTHER" id="PTHR46267">
    <property type="entry name" value="SINGLE MYB HISTONE 4"/>
    <property type="match status" value="1"/>
</dbReference>
<evidence type="ECO:0000313" key="5">
    <source>
        <dbReference type="EMBL" id="CAE2267079.1"/>
    </source>
</evidence>
<reference evidence="5" key="1">
    <citation type="submission" date="2021-01" db="EMBL/GenBank/DDBJ databases">
        <authorList>
            <person name="Corre E."/>
            <person name="Pelletier E."/>
            <person name="Niang G."/>
            <person name="Scheremetjew M."/>
            <person name="Finn R."/>
            <person name="Kale V."/>
            <person name="Holt S."/>
            <person name="Cochrane G."/>
            <person name="Meng A."/>
            <person name="Brown T."/>
            <person name="Cohen L."/>
        </authorList>
    </citation>
    <scope>NUCLEOTIDE SEQUENCE</scope>
    <source>
        <strain evidence="5">Isolate 1302-5</strain>
    </source>
</reference>
<evidence type="ECO:0008006" key="6">
    <source>
        <dbReference type="Google" id="ProtNLM"/>
    </source>
</evidence>
<feature type="compositionally biased region" description="Acidic residues" evidence="4">
    <location>
        <begin position="187"/>
        <end position="196"/>
    </location>
</feature>
<gene>
    <name evidence="5" type="ORF">OAUR00152_LOCUS29537</name>
</gene>
<proteinExistence type="predicted"/>
<dbReference type="PANTHER" id="PTHR46267:SF15">
    <property type="entry name" value="WINGED HELIX-TURN-HELIX TRANSCRIPTION REPRESSOR DNA-BINDING PROTEIN-RELATED"/>
    <property type="match status" value="1"/>
</dbReference>
<keyword evidence="2" id="KW-0238">DNA-binding</keyword>
<name>A0A7S4JL48_9STRA</name>
<dbReference type="SUPFAM" id="SSF46689">
    <property type="entry name" value="Homeodomain-like"/>
    <property type="match status" value="1"/>
</dbReference>
<sequence length="356" mass="40524">MGYPGGRPSASLALTERALAVKEKQEPLHPWYSDDWRRIVEFLPIDVGRDGNDDGDNAEISKDVVARPSPPVPRSPSMMSARRDDAHEYEIEAEDDISLNVNSSPEKVTTITPPRESSTRRSRRSERSRRRRRRRRIRSRWVRAEYEDGDGSEDEDEEDPRDRHRLQEVRDGWYSELGAHSRGRDDSDNEEEDDDCAHDRERTNKRLRCAPHPSASASRSRSRSEQSLSSEESRETGRRHAGHDVRRQQDFRPTVMASTRAPPIAASVSALGAAPNAIRPTQTSRPRRPAGRRGKNMFADDEKAAIIAGVAKWGMGKWAKIKADPSFAERLRERTPVQIKDAYRTMWKGREASGPR</sequence>
<feature type="compositionally biased region" description="Basic residues" evidence="4">
    <location>
        <begin position="285"/>
        <end position="295"/>
    </location>
</feature>
<comment type="subcellular location">
    <subcellularLocation>
        <location evidence="1">Nucleus</location>
    </subcellularLocation>
</comment>
<dbReference type="InterPro" id="IPR009057">
    <property type="entry name" value="Homeodomain-like_sf"/>
</dbReference>
<feature type="compositionally biased region" description="Basic and acidic residues" evidence="4">
    <location>
        <begin position="160"/>
        <end position="173"/>
    </location>
</feature>
<feature type="compositionally biased region" description="Acidic residues" evidence="4">
    <location>
        <begin position="147"/>
        <end position="159"/>
    </location>
</feature>
<organism evidence="5">
    <name type="scientific">Odontella aurita</name>
    <dbReference type="NCBI Taxonomy" id="265563"/>
    <lineage>
        <taxon>Eukaryota</taxon>
        <taxon>Sar</taxon>
        <taxon>Stramenopiles</taxon>
        <taxon>Ochrophyta</taxon>
        <taxon>Bacillariophyta</taxon>
        <taxon>Mediophyceae</taxon>
        <taxon>Biddulphiophycidae</taxon>
        <taxon>Eupodiscales</taxon>
        <taxon>Odontellaceae</taxon>
        <taxon>Odontella</taxon>
    </lineage>
</organism>
<dbReference type="Gene3D" id="1.10.246.220">
    <property type="match status" value="1"/>
</dbReference>
<evidence type="ECO:0000256" key="1">
    <source>
        <dbReference type="ARBA" id="ARBA00004123"/>
    </source>
</evidence>
<keyword evidence="3" id="KW-0539">Nucleus</keyword>
<feature type="compositionally biased region" description="Basic and acidic residues" evidence="4">
    <location>
        <begin position="231"/>
        <end position="250"/>
    </location>
</feature>
<dbReference type="InterPro" id="IPR044597">
    <property type="entry name" value="SMH1-6"/>
</dbReference>
<feature type="compositionally biased region" description="Basic residues" evidence="4">
    <location>
        <begin position="120"/>
        <end position="141"/>
    </location>
</feature>
<feature type="region of interest" description="Disordered" evidence="4">
    <location>
        <begin position="46"/>
        <end position="295"/>
    </location>
</feature>
<feature type="compositionally biased region" description="Low complexity" evidence="4">
    <location>
        <begin position="214"/>
        <end position="230"/>
    </location>
</feature>
<dbReference type="GO" id="GO:0003691">
    <property type="term" value="F:double-stranded telomeric DNA binding"/>
    <property type="evidence" value="ECO:0007669"/>
    <property type="project" value="InterPro"/>
</dbReference>
<evidence type="ECO:0000256" key="2">
    <source>
        <dbReference type="ARBA" id="ARBA00023125"/>
    </source>
</evidence>
<evidence type="ECO:0000256" key="3">
    <source>
        <dbReference type="ARBA" id="ARBA00023242"/>
    </source>
</evidence>
<feature type="compositionally biased region" description="Basic and acidic residues" evidence="4">
    <location>
        <begin position="81"/>
        <end position="90"/>
    </location>
</feature>
<dbReference type="EMBL" id="HBKQ01042895">
    <property type="protein sequence ID" value="CAE2267079.1"/>
    <property type="molecule type" value="Transcribed_RNA"/>
</dbReference>